<dbReference type="KEGG" id="est:DN752_18725"/>
<gene>
    <name evidence="1" type="ORF">DN752_18725</name>
</gene>
<keyword evidence="2" id="KW-1185">Reference proteome</keyword>
<accession>A0A2Z4IN37</accession>
<organism evidence="1 2">
    <name type="scientific">Echinicola strongylocentroti</name>
    <dbReference type="NCBI Taxonomy" id="1795355"/>
    <lineage>
        <taxon>Bacteria</taxon>
        <taxon>Pseudomonadati</taxon>
        <taxon>Bacteroidota</taxon>
        <taxon>Cytophagia</taxon>
        <taxon>Cytophagales</taxon>
        <taxon>Cyclobacteriaceae</taxon>
        <taxon>Echinicola</taxon>
    </lineage>
</organism>
<dbReference type="OrthoDB" id="922982at2"/>
<reference evidence="1 2" key="1">
    <citation type="submission" date="2018-06" db="EMBL/GenBank/DDBJ databases">
        <title>Echinicola strongylocentroti sp. nov., isolated from a sea urchin Strongylocentrotus intermedius.</title>
        <authorList>
            <person name="Bae S.S."/>
        </authorList>
    </citation>
    <scope>NUCLEOTIDE SEQUENCE [LARGE SCALE GENOMIC DNA]</scope>
    <source>
        <strain evidence="1 2">MEBiC08714</strain>
    </source>
</reference>
<dbReference type="EMBL" id="CP030041">
    <property type="protein sequence ID" value="AWW32006.1"/>
    <property type="molecule type" value="Genomic_DNA"/>
</dbReference>
<dbReference type="AlphaFoldDB" id="A0A2Z4IN37"/>
<name>A0A2Z4IN37_9BACT</name>
<evidence type="ECO:0000313" key="1">
    <source>
        <dbReference type="EMBL" id="AWW32006.1"/>
    </source>
</evidence>
<sequence>MIMKKYIGLILLLSITLMGCEDVIELDLDEGEARIAIEGIVTDQPGPYTVTITESVGFYEDNVFPAISGAHVEISDDQGNTEVLVETEEGEYQTTDLQGQRGVTYTLTVEHENQTYTAQSRMPAEQVLIDSLGFRFEEESLLYDEGYYFKAYFRDPPGLGDNYSFNVFVNGEVYVFDFDGDMIEDDNFWLYNDKFTDGNAQDYDFPHTLEEGDDVYVELRHLDKSTYDYYRMLVDVIDGGGIAPSNPISNFGDTALGYFGAFSVSSIEGTVEE</sequence>
<evidence type="ECO:0000313" key="2">
    <source>
        <dbReference type="Proteomes" id="UP000248688"/>
    </source>
</evidence>
<dbReference type="Proteomes" id="UP000248688">
    <property type="component" value="Chromosome"/>
</dbReference>
<dbReference type="PROSITE" id="PS51257">
    <property type="entry name" value="PROKAR_LIPOPROTEIN"/>
    <property type="match status" value="1"/>
</dbReference>
<dbReference type="Pfam" id="PF14054">
    <property type="entry name" value="DUF4249"/>
    <property type="match status" value="1"/>
</dbReference>
<protein>
    <submittedName>
        <fullName evidence="1">DUF4249 domain-containing protein</fullName>
    </submittedName>
</protein>
<proteinExistence type="predicted"/>
<dbReference type="InterPro" id="IPR025345">
    <property type="entry name" value="DUF4249"/>
</dbReference>